<evidence type="ECO:0000313" key="7">
    <source>
        <dbReference type="EMBL" id="QKH36380.1"/>
    </source>
</evidence>
<dbReference type="InterPro" id="IPR050263">
    <property type="entry name" value="Bact_Fimbrial_Adh_Pro"/>
</dbReference>
<evidence type="ECO:0000259" key="6">
    <source>
        <dbReference type="Pfam" id="PF00419"/>
    </source>
</evidence>
<evidence type="ECO:0000256" key="5">
    <source>
        <dbReference type="SAM" id="SignalP"/>
    </source>
</evidence>
<dbReference type="PANTHER" id="PTHR33420">
    <property type="entry name" value="FIMBRIAL SUBUNIT ELFA-RELATED"/>
    <property type="match status" value="1"/>
</dbReference>
<feature type="chain" id="PRO_5028812946" evidence="5">
    <location>
        <begin position="25"/>
        <end position="332"/>
    </location>
</feature>
<dbReference type="AlphaFoldDB" id="A0A7D4HZ60"/>
<name>A0A7D4HZ60_9BURK</name>
<dbReference type="Pfam" id="PF00419">
    <property type="entry name" value="Fimbrial"/>
    <property type="match status" value="1"/>
</dbReference>
<dbReference type="GO" id="GO:0043709">
    <property type="term" value="P:cell adhesion involved in single-species biofilm formation"/>
    <property type="evidence" value="ECO:0007669"/>
    <property type="project" value="TreeGrafter"/>
</dbReference>
<sequence>MTKFPNLFSLAAGLLLMLGLSAQAAGQAMCQVPNSMTLSLPSELTFDPNAAVGDVLYSISSPVTITGSGIGCVSKSTTMNFYGDAGYGGAIGNLYPTGIQGVAFRLRMPTHTCAAGRYWPISCKGTFGPNVPPHTLEYQLVKTGPTGSGTLSRNVGYWWGDANILTKFAMIYLASSVAVKPQSLPTCSFTAGSVQASLDNVSAKSFTGVGSTSPARPFSIDLACKGGDEGMSAQVYATLTDATDASNRSKVLSLSPGSQAKGVGIQVLHEGAVLGYGPDSSEPTNVNRWHAGTVATGMTAFSIPLAARYVQTDPVVTPGTANGRATFTMSYQ</sequence>
<dbReference type="KEGG" id="apes:FOC84_16040"/>
<reference evidence="7 8" key="1">
    <citation type="submission" date="2020-05" db="EMBL/GenBank/DDBJ databases">
        <title>FDA dAtabase for Regulatory Grade micrObial Sequences (FDA-ARGOS): Supporting development and validation of Infectious Disease Dx tests.</title>
        <authorList>
            <person name="Sproer C."/>
            <person name="Gronow S."/>
            <person name="Severitt S."/>
            <person name="Schroder I."/>
            <person name="Tallon L."/>
            <person name="Sadzewicz L."/>
            <person name="Zhao X."/>
            <person name="Vavikolanu K."/>
            <person name="Mehta A."/>
            <person name="Aluvathingal J."/>
            <person name="Nadendla S."/>
            <person name="Myers T."/>
            <person name="Yan Y."/>
            <person name="Sichtig H."/>
        </authorList>
    </citation>
    <scope>NUCLEOTIDE SEQUENCE [LARGE SCALE GENOMIC DNA]</scope>
    <source>
        <strain evidence="7 8">FDAARGOS_790</strain>
    </source>
</reference>
<dbReference type="PANTHER" id="PTHR33420:SF12">
    <property type="entry name" value="FIMBRIN-LIKE PROTEIN FIMI-RELATED"/>
    <property type="match status" value="1"/>
</dbReference>
<dbReference type="EMBL" id="CP053985">
    <property type="protein sequence ID" value="QKH36380.1"/>
    <property type="molecule type" value="Genomic_DNA"/>
</dbReference>
<dbReference type="SUPFAM" id="SSF49401">
    <property type="entry name" value="Bacterial adhesins"/>
    <property type="match status" value="1"/>
</dbReference>
<dbReference type="InterPro" id="IPR008966">
    <property type="entry name" value="Adhesion_dom_sf"/>
</dbReference>
<keyword evidence="8" id="KW-1185">Reference proteome</keyword>
<evidence type="ECO:0000256" key="2">
    <source>
        <dbReference type="ARBA" id="ARBA00006671"/>
    </source>
</evidence>
<dbReference type="InterPro" id="IPR036937">
    <property type="entry name" value="Adhesion_dom_fimbrial_sf"/>
</dbReference>
<evidence type="ECO:0000256" key="1">
    <source>
        <dbReference type="ARBA" id="ARBA00004561"/>
    </source>
</evidence>
<feature type="domain" description="Fimbrial-type adhesion" evidence="6">
    <location>
        <begin position="182"/>
        <end position="332"/>
    </location>
</feature>
<evidence type="ECO:0000256" key="3">
    <source>
        <dbReference type="ARBA" id="ARBA00022729"/>
    </source>
</evidence>
<gene>
    <name evidence="7" type="ORF">FOC84_16040</name>
</gene>
<comment type="subcellular location">
    <subcellularLocation>
        <location evidence="1">Fimbrium</location>
    </subcellularLocation>
</comment>
<dbReference type="Gene3D" id="2.60.40.3310">
    <property type="match status" value="1"/>
</dbReference>
<proteinExistence type="inferred from homology"/>
<dbReference type="Proteomes" id="UP000500970">
    <property type="component" value="Chromosome"/>
</dbReference>
<dbReference type="RefSeq" id="WP_173145277.1">
    <property type="nucleotide sequence ID" value="NZ_CP053985.1"/>
</dbReference>
<accession>A0A7D4HZ60</accession>
<feature type="signal peptide" evidence="5">
    <location>
        <begin position="1"/>
        <end position="24"/>
    </location>
</feature>
<comment type="similarity">
    <text evidence="2">Belongs to the fimbrial protein family.</text>
</comment>
<protein>
    <submittedName>
        <fullName evidence="7">Fimbrial protein</fullName>
    </submittedName>
</protein>
<dbReference type="Gene3D" id="2.60.40.1090">
    <property type="entry name" value="Fimbrial-type adhesion domain"/>
    <property type="match status" value="1"/>
</dbReference>
<evidence type="ECO:0000313" key="8">
    <source>
        <dbReference type="Proteomes" id="UP000500970"/>
    </source>
</evidence>
<keyword evidence="3 5" id="KW-0732">Signal</keyword>
<dbReference type="InterPro" id="IPR000259">
    <property type="entry name" value="Adhesion_dom_fimbrial"/>
</dbReference>
<evidence type="ECO:0000256" key="4">
    <source>
        <dbReference type="ARBA" id="ARBA00023263"/>
    </source>
</evidence>
<dbReference type="GO" id="GO:0009289">
    <property type="term" value="C:pilus"/>
    <property type="evidence" value="ECO:0007669"/>
    <property type="project" value="UniProtKB-SubCell"/>
</dbReference>
<organism evidence="7 8">
    <name type="scientific">Achromobacter pestifer</name>
    <dbReference type="NCBI Taxonomy" id="1353889"/>
    <lineage>
        <taxon>Bacteria</taxon>
        <taxon>Pseudomonadati</taxon>
        <taxon>Pseudomonadota</taxon>
        <taxon>Betaproteobacteria</taxon>
        <taxon>Burkholderiales</taxon>
        <taxon>Alcaligenaceae</taxon>
        <taxon>Achromobacter</taxon>
    </lineage>
</organism>
<keyword evidence="4" id="KW-0281">Fimbrium</keyword>